<gene>
    <name evidence="8" type="ORF">CWC19_18185</name>
</gene>
<sequence length="598" mass="67351">MSINQQPPSTPFQHWGLMASFTALFGLIGTVCLTYLSWSWLSNWGAFSEHWPYLLSGAKQALFGVQGNWDQYYHFLVKQSKAVDLWAHLFVPLVLCFSVSAYFSFKLLYVPGGRTLERDIDGLGVRLYQGQSAAQHAKQQLKQAAKNKLLPTLFLHPDVGITNQIEVENTLITGKPGSGKTVVTLSLLKQLIKRRTWMLIYDAKREYTQAFYSPKQATLIAPWDTRSKVWNLAKDMISPTAPAQFAEHIITDTRDPIWCQSARLIFTGIIVSLKAEGKPWGWDELFKAMTEDTASLQSRLKQHYPQALSFVQQENRTTDSIMITLRSDLQWIEWLALAWPESHKGTFSVTDWMQSAKAKRRVIVQGHPQFEVVGAPLCHALMSLMTDLHLSLDTSRPCYLILDELAQFPHSPSLMRWLELGRERGGRTIAGTQAVSQLKAIYGEHETDSLLSMFGNLVTLKVGSAGGTAEYMSKALGQRVVERPNYNQDAKGNTSTSWQRVELPTVYTSQLTQLPSPSKRTGVPGFLTINGWSATYRLTWPIVSSPNMAKREALAPWTQASEQFPVYRPRPEATEQANAVPDVIVKRRAQAQQEETLC</sequence>
<evidence type="ECO:0000313" key="9">
    <source>
        <dbReference type="Proteomes" id="UP000307217"/>
    </source>
</evidence>
<evidence type="ECO:0000259" key="7">
    <source>
        <dbReference type="Pfam" id="PF10412"/>
    </source>
</evidence>
<dbReference type="InterPro" id="IPR019476">
    <property type="entry name" value="T4SS_TraD_DNA-bd"/>
</dbReference>
<comment type="subcellular location">
    <subcellularLocation>
        <location evidence="1">Cell membrane</location>
        <topology evidence="1">Multi-pass membrane protein</topology>
    </subcellularLocation>
</comment>
<dbReference type="InterPro" id="IPR027417">
    <property type="entry name" value="P-loop_NTPase"/>
</dbReference>
<evidence type="ECO:0000256" key="3">
    <source>
        <dbReference type="ARBA" id="ARBA00022692"/>
    </source>
</evidence>
<evidence type="ECO:0000256" key="1">
    <source>
        <dbReference type="ARBA" id="ARBA00004651"/>
    </source>
</evidence>
<evidence type="ECO:0000256" key="2">
    <source>
        <dbReference type="ARBA" id="ARBA00022475"/>
    </source>
</evidence>
<accession>A0A5S3V2P0</accession>
<dbReference type="CDD" id="cd01127">
    <property type="entry name" value="TrwB_TraG_TraD_VirD4"/>
    <property type="match status" value="1"/>
</dbReference>
<reference evidence="9" key="2">
    <citation type="submission" date="2019-06" db="EMBL/GenBank/DDBJ databases">
        <title>Co-occurence of chitin degradation, pigmentation and bioactivity in marine Pseudoalteromonas.</title>
        <authorList>
            <person name="Sonnenschein E.C."/>
            <person name="Bech P.K."/>
        </authorList>
    </citation>
    <scope>NUCLEOTIDE SEQUENCE [LARGE SCALE GENOMIC DNA]</scope>
    <source>
        <strain evidence="9">S3790</strain>
    </source>
</reference>
<organism evidence="8 9">
    <name type="scientific">Pseudoalteromonas aurantia</name>
    <dbReference type="NCBI Taxonomy" id="43654"/>
    <lineage>
        <taxon>Bacteria</taxon>
        <taxon>Pseudomonadati</taxon>
        <taxon>Pseudomonadota</taxon>
        <taxon>Gammaproteobacteria</taxon>
        <taxon>Alteromonadales</taxon>
        <taxon>Pseudoalteromonadaceae</taxon>
        <taxon>Pseudoalteromonas</taxon>
    </lineage>
</organism>
<dbReference type="SUPFAM" id="SSF52540">
    <property type="entry name" value="P-loop containing nucleoside triphosphate hydrolases"/>
    <property type="match status" value="1"/>
</dbReference>
<feature type="transmembrane region" description="Helical" evidence="6">
    <location>
        <begin position="12"/>
        <end position="38"/>
    </location>
</feature>
<feature type="transmembrane region" description="Helical" evidence="6">
    <location>
        <begin position="85"/>
        <end position="105"/>
    </location>
</feature>
<keyword evidence="4 6" id="KW-1133">Transmembrane helix</keyword>
<evidence type="ECO:0000313" key="8">
    <source>
        <dbReference type="EMBL" id="TMO64845.1"/>
    </source>
</evidence>
<keyword evidence="3 6" id="KW-0812">Transmembrane</keyword>
<name>A0A5S3V2P0_9GAMM</name>
<dbReference type="RefSeq" id="WP_138593239.1">
    <property type="nucleotide sequence ID" value="NZ_PNBX01000100.1"/>
</dbReference>
<dbReference type="Proteomes" id="UP000307217">
    <property type="component" value="Unassembled WGS sequence"/>
</dbReference>
<keyword evidence="5 6" id="KW-0472">Membrane</keyword>
<keyword evidence="2" id="KW-1003">Cell membrane</keyword>
<dbReference type="EMBL" id="PNBX01000100">
    <property type="protein sequence ID" value="TMO64845.1"/>
    <property type="molecule type" value="Genomic_DNA"/>
</dbReference>
<reference evidence="8 9" key="1">
    <citation type="submission" date="2018-01" db="EMBL/GenBank/DDBJ databases">
        <authorList>
            <person name="Paulsen S."/>
            <person name="Gram L.K."/>
        </authorList>
    </citation>
    <scope>NUCLEOTIDE SEQUENCE [LARGE SCALE GENOMIC DNA]</scope>
    <source>
        <strain evidence="8 9">S3790</strain>
    </source>
</reference>
<dbReference type="PANTHER" id="PTHR37937:SF1">
    <property type="entry name" value="CONJUGATIVE TRANSFER: DNA TRANSPORT"/>
    <property type="match status" value="1"/>
</dbReference>
<comment type="caution">
    <text evidence="8">The sequence shown here is derived from an EMBL/GenBank/DDBJ whole genome shotgun (WGS) entry which is preliminary data.</text>
</comment>
<protein>
    <recommendedName>
        <fullName evidence="7">Type IV secretion system coupling protein TraD DNA-binding domain-containing protein</fullName>
    </recommendedName>
</protein>
<evidence type="ECO:0000256" key="6">
    <source>
        <dbReference type="SAM" id="Phobius"/>
    </source>
</evidence>
<evidence type="ECO:0000256" key="4">
    <source>
        <dbReference type="ARBA" id="ARBA00022989"/>
    </source>
</evidence>
<dbReference type="OrthoDB" id="9803543at2"/>
<dbReference type="InterPro" id="IPR051539">
    <property type="entry name" value="T4SS-coupling_protein"/>
</dbReference>
<dbReference type="AlphaFoldDB" id="A0A5S3V2P0"/>
<dbReference type="Pfam" id="PF10412">
    <property type="entry name" value="TrwB_AAD_bind"/>
    <property type="match status" value="1"/>
</dbReference>
<dbReference type="GO" id="GO:0005886">
    <property type="term" value="C:plasma membrane"/>
    <property type="evidence" value="ECO:0007669"/>
    <property type="project" value="UniProtKB-SubCell"/>
</dbReference>
<dbReference type="PANTHER" id="PTHR37937">
    <property type="entry name" value="CONJUGATIVE TRANSFER: DNA TRANSPORT"/>
    <property type="match status" value="1"/>
</dbReference>
<feature type="domain" description="Type IV secretion system coupling protein TraD DNA-binding" evidence="7">
    <location>
        <begin position="157"/>
        <end position="516"/>
    </location>
</feature>
<evidence type="ECO:0000256" key="5">
    <source>
        <dbReference type="ARBA" id="ARBA00023136"/>
    </source>
</evidence>
<dbReference type="Gene3D" id="3.40.50.300">
    <property type="entry name" value="P-loop containing nucleotide triphosphate hydrolases"/>
    <property type="match status" value="2"/>
</dbReference>
<proteinExistence type="predicted"/>